<dbReference type="PANTHER" id="PTHR42852:SF13">
    <property type="entry name" value="PROTEIN DIPZ"/>
    <property type="match status" value="1"/>
</dbReference>
<comment type="caution">
    <text evidence="4">The sequence shown here is derived from an EMBL/GenBank/DDBJ whole genome shotgun (WGS) entry which is preliminary data.</text>
</comment>
<dbReference type="InterPro" id="IPR036249">
    <property type="entry name" value="Thioredoxin-like_sf"/>
</dbReference>
<dbReference type="GO" id="GO:0016491">
    <property type="term" value="F:oxidoreductase activity"/>
    <property type="evidence" value="ECO:0007669"/>
    <property type="project" value="InterPro"/>
</dbReference>
<dbReference type="InterPro" id="IPR050553">
    <property type="entry name" value="Thioredoxin_ResA/DsbE_sf"/>
</dbReference>
<dbReference type="InterPro" id="IPR000866">
    <property type="entry name" value="AhpC/TSA"/>
</dbReference>
<dbReference type="GO" id="GO:0016209">
    <property type="term" value="F:antioxidant activity"/>
    <property type="evidence" value="ECO:0007669"/>
    <property type="project" value="InterPro"/>
</dbReference>
<keyword evidence="1" id="KW-0802">TPR repeat</keyword>
<evidence type="ECO:0000256" key="1">
    <source>
        <dbReference type="PROSITE-ProRule" id="PRU00339"/>
    </source>
</evidence>
<protein>
    <submittedName>
        <fullName evidence="4">Peroxiredoxin</fullName>
    </submittedName>
</protein>
<feature type="signal peptide" evidence="2">
    <location>
        <begin position="1"/>
        <end position="26"/>
    </location>
</feature>
<dbReference type="InterPro" id="IPR013766">
    <property type="entry name" value="Thioredoxin_domain"/>
</dbReference>
<evidence type="ECO:0000313" key="4">
    <source>
        <dbReference type="EMBL" id="MBB6429606.1"/>
    </source>
</evidence>
<organism evidence="4 5">
    <name type="scientific">Algisphaera agarilytica</name>
    <dbReference type="NCBI Taxonomy" id="1385975"/>
    <lineage>
        <taxon>Bacteria</taxon>
        <taxon>Pseudomonadati</taxon>
        <taxon>Planctomycetota</taxon>
        <taxon>Phycisphaerae</taxon>
        <taxon>Phycisphaerales</taxon>
        <taxon>Phycisphaeraceae</taxon>
        <taxon>Algisphaera</taxon>
    </lineage>
</organism>
<keyword evidence="5" id="KW-1185">Reference proteome</keyword>
<proteinExistence type="predicted"/>
<gene>
    <name evidence="4" type="ORF">HNQ40_001412</name>
</gene>
<dbReference type="Pfam" id="PF00578">
    <property type="entry name" value="AhpC-TSA"/>
    <property type="match status" value="1"/>
</dbReference>
<evidence type="ECO:0000256" key="2">
    <source>
        <dbReference type="SAM" id="SignalP"/>
    </source>
</evidence>
<dbReference type="PROSITE" id="PS50005">
    <property type="entry name" value="TPR"/>
    <property type="match status" value="1"/>
</dbReference>
<dbReference type="CDD" id="cd02966">
    <property type="entry name" value="TlpA_like_family"/>
    <property type="match status" value="1"/>
</dbReference>
<dbReference type="RefSeq" id="WP_184677178.1">
    <property type="nucleotide sequence ID" value="NZ_JACHGY010000001.1"/>
</dbReference>
<dbReference type="PANTHER" id="PTHR42852">
    <property type="entry name" value="THIOL:DISULFIDE INTERCHANGE PROTEIN DSBE"/>
    <property type="match status" value="1"/>
</dbReference>
<keyword evidence="2" id="KW-0732">Signal</keyword>
<reference evidence="4 5" key="1">
    <citation type="submission" date="2020-08" db="EMBL/GenBank/DDBJ databases">
        <title>Genomic Encyclopedia of Type Strains, Phase IV (KMG-IV): sequencing the most valuable type-strain genomes for metagenomic binning, comparative biology and taxonomic classification.</title>
        <authorList>
            <person name="Goeker M."/>
        </authorList>
    </citation>
    <scope>NUCLEOTIDE SEQUENCE [LARGE SCALE GENOMIC DNA]</scope>
    <source>
        <strain evidence="4 5">DSM 103725</strain>
    </source>
</reference>
<sequence>MTGPRAWVLGATLGAAMSAATLPAEAETRFKVGDPVSFAVETTDGRAITSGMLEGYLVVVHFWAAVSEPSIQNLPDIQRLHETYHKKGVGIVSVSVDPDPMAAQEMVAEQGLETLIVLNAEQTIPVNARFFRKQYGVPHTFLISPDGNLIWDGHGFLLEEQLEQALIDFPPPTDAILGEDPALDFDPFASSVDPEELAKSAAQAIFSRPIDFRLLFDSVKELPAESFDEAKVKAFGRSVKRTLANLDPEQQESYDLYRSEYPGVAQNIDAWLAASDRSISSGGGGSADPELVASKFQQAEEAEADGDELAAYELYRWIVDRAPDSDEALLAQDMVLIMEDDEAFMARVQGAKLEGKAQNLMTMAKNYDNAGFYDKADETYQKIIDLYPDTDAAKQAAEELK</sequence>
<dbReference type="Proteomes" id="UP000541810">
    <property type="component" value="Unassembled WGS sequence"/>
</dbReference>
<dbReference type="SUPFAM" id="SSF52833">
    <property type="entry name" value="Thioredoxin-like"/>
    <property type="match status" value="1"/>
</dbReference>
<dbReference type="Gene3D" id="1.25.40.10">
    <property type="entry name" value="Tetratricopeptide repeat domain"/>
    <property type="match status" value="1"/>
</dbReference>
<dbReference type="InterPro" id="IPR011990">
    <property type="entry name" value="TPR-like_helical_dom_sf"/>
</dbReference>
<dbReference type="AlphaFoldDB" id="A0A7X0H7M4"/>
<name>A0A7X0H7M4_9BACT</name>
<dbReference type="EMBL" id="JACHGY010000001">
    <property type="protein sequence ID" value="MBB6429606.1"/>
    <property type="molecule type" value="Genomic_DNA"/>
</dbReference>
<dbReference type="PROSITE" id="PS51352">
    <property type="entry name" value="THIOREDOXIN_2"/>
    <property type="match status" value="1"/>
</dbReference>
<feature type="repeat" description="TPR" evidence="1">
    <location>
        <begin position="357"/>
        <end position="390"/>
    </location>
</feature>
<dbReference type="InterPro" id="IPR019734">
    <property type="entry name" value="TPR_rpt"/>
</dbReference>
<evidence type="ECO:0000259" key="3">
    <source>
        <dbReference type="PROSITE" id="PS51352"/>
    </source>
</evidence>
<feature type="domain" description="Thioredoxin" evidence="3">
    <location>
        <begin position="11"/>
        <end position="171"/>
    </location>
</feature>
<feature type="chain" id="PRO_5030761664" evidence="2">
    <location>
        <begin position="27"/>
        <end position="401"/>
    </location>
</feature>
<dbReference type="GO" id="GO:0006950">
    <property type="term" value="P:response to stress"/>
    <property type="evidence" value="ECO:0007669"/>
    <property type="project" value="UniProtKB-ARBA"/>
</dbReference>
<evidence type="ECO:0000313" key="5">
    <source>
        <dbReference type="Proteomes" id="UP000541810"/>
    </source>
</evidence>
<dbReference type="Gene3D" id="3.40.30.10">
    <property type="entry name" value="Glutaredoxin"/>
    <property type="match status" value="1"/>
</dbReference>
<accession>A0A7X0H7M4</accession>